<evidence type="ECO:0000256" key="3">
    <source>
        <dbReference type="ARBA" id="ARBA00022490"/>
    </source>
</evidence>
<organism evidence="14 15">
    <name type="scientific">Actinoplanes cyaneus</name>
    <dbReference type="NCBI Taxonomy" id="52696"/>
    <lineage>
        <taxon>Bacteria</taxon>
        <taxon>Bacillati</taxon>
        <taxon>Actinomycetota</taxon>
        <taxon>Actinomycetes</taxon>
        <taxon>Micromonosporales</taxon>
        <taxon>Micromonosporaceae</taxon>
        <taxon>Actinoplanes</taxon>
    </lineage>
</organism>
<evidence type="ECO:0000259" key="13">
    <source>
        <dbReference type="PROSITE" id="PS50862"/>
    </source>
</evidence>
<gene>
    <name evidence="14" type="ORF">Acy02nite_60320</name>
</gene>
<dbReference type="GO" id="GO:0004829">
    <property type="term" value="F:threonine-tRNA ligase activity"/>
    <property type="evidence" value="ECO:0007669"/>
    <property type="project" value="UniProtKB-UniRule"/>
</dbReference>
<comment type="similarity">
    <text evidence="1">Belongs to the class-II aminoacyl-tRNA synthetase family.</text>
</comment>
<dbReference type="GO" id="GO:0005737">
    <property type="term" value="C:cytoplasm"/>
    <property type="evidence" value="ECO:0007669"/>
    <property type="project" value="UniProtKB-UniRule"/>
</dbReference>
<keyword evidence="10" id="KW-0030">Aminoacyl-tRNA synthetase</keyword>
<keyword evidence="4 14" id="KW-0436">Ligase</keyword>
<dbReference type="GO" id="GO:0005524">
    <property type="term" value="F:ATP binding"/>
    <property type="evidence" value="ECO:0007669"/>
    <property type="project" value="UniProtKB-KW"/>
</dbReference>
<protein>
    <recommendedName>
        <fullName evidence="2 12">Threonine--tRNA ligase</fullName>
        <ecNumber evidence="2 12">6.1.1.3</ecNumber>
    </recommendedName>
</protein>
<dbReference type="PANTHER" id="PTHR11451:SF56">
    <property type="entry name" value="THREONINE--TRNA LIGASE 1"/>
    <property type="match status" value="1"/>
</dbReference>
<dbReference type="InterPro" id="IPR033728">
    <property type="entry name" value="ThrRS_core"/>
</dbReference>
<evidence type="ECO:0000313" key="15">
    <source>
        <dbReference type="Proteomes" id="UP000619479"/>
    </source>
</evidence>
<dbReference type="Pfam" id="PF03129">
    <property type="entry name" value="HGTP_anticodon"/>
    <property type="match status" value="1"/>
</dbReference>
<dbReference type="InterPro" id="IPR004154">
    <property type="entry name" value="Anticodon-bd"/>
</dbReference>
<evidence type="ECO:0000256" key="9">
    <source>
        <dbReference type="ARBA" id="ARBA00022917"/>
    </source>
</evidence>
<evidence type="ECO:0000256" key="1">
    <source>
        <dbReference type="ARBA" id="ARBA00008226"/>
    </source>
</evidence>
<dbReference type="PRINTS" id="PR01047">
    <property type="entry name" value="TRNASYNTHTHR"/>
</dbReference>
<evidence type="ECO:0000256" key="2">
    <source>
        <dbReference type="ARBA" id="ARBA00013163"/>
    </source>
</evidence>
<keyword evidence="7" id="KW-0862">Zinc</keyword>
<dbReference type="InterPro" id="IPR002314">
    <property type="entry name" value="aa-tRNA-synt_IIb"/>
</dbReference>
<dbReference type="PANTHER" id="PTHR11451">
    <property type="entry name" value="THREONINE-TRNA LIGASE"/>
    <property type="match status" value="1"/>
</dbReference>
<accession>A0A919MEG0</accession>
<evidence type="ECO:0000256" key="5">
    <source>
        <dbReference type="ARBA" id="ARBA00022723"/>
    </source>
</evidence>
<keyword evidence="6" id="KW-0547">Nucleotide-binding</keyword>
<dbReference type="InterPro" id="IPR036621">
    <property type="entry name" value="Anticodon-bd_dom_sf"/>
</dbReference>
<dbReference type="InterPro" id="IPR045864">
    <property type="entry name" value="aa-tRNA-synth_II/BPL/LPL"/>
</dbReference>
<dbReference type="GO" id="GO:0046872">
    <property type="term" value="F:metal ion binding"/>
    <property type="evidence" value="ECO:0007669"/>
    <property type="project" value="UniProtKB-KW"/>
</dbReference>
<dbReference type="RefSeq" id="WP_203746840.1">
    <property type="nucleotide sequence ID" value="NZ_BAAAUC010000068.1"/>
</dbReference>
<keyword evidence="15" id="KW-1185">Reference proteome</keyword>
<dbReference type="EC" id="6.1.1.3" evidence="2 12"/>
<dbReference type="SUPFAM" id="SSF55681">
    <property type="entry name" value="Class II aaRS and biotin synthetases"/>
    <property type="match status" value="1"/>
</dbReference>
<dbReference type="Gene3D" id="3.40.50.800">
    <property type="entry name" value="Anticodon-binding domain"/>
    <property type="match status" value="1"/>
</dbReference>
<dbReference type="PROSITE" id="PS50862">
    <property type="entry name" value="AA_TRNA_LIGASE_II"/>
    <property type="match status" value="1"/>
</dbReference>
<sequence>MIDHRKLGRELDLFDSDPMIGAGLPFWLPAGAAARREIESYLYELERRNGYQHVYSPALGRRAMYERSGHLANFAGDMFPPMPVGEDELMLRPSLCPHHALIFKARQRSYREMPLRIAELGQMYRQERSGVLGGLSRVRSIALNDSHIFCAPAQAAQEVAGVLRLMRESHAALGLRPASCQLSLRGPGKKYGGDDANWAQSEALLRGALSDAAMAYDVKAGEAAFYGPKIDVQVVDAAGREWTIATVQIDFHQPERFDLSYVDASGAKARPVMVHRSLAGSMERLFGQLIEEHGGAFPVWYAPVQLAVLPLVPSSFADEAIAAGLRVSVHHDGSLGARIREAALRKVPYIAVIGAREEGLVSLRLRDGRQLDPMPGAEAIALISAVAAARSAQLLARP</sequence>
<proteinExistence type="inferred from homology"/>
<comment type="caution">
    <text evidence="14">The sequence shown here is derived from an EMBL/GenBank/DDBJ whole genome shotgun (WGS) entry which is preliminary data.</text>
</comment>
<keyword evidence="9" id="KW-0648">Protein biosynthesis</keyword>
<dbReference type="CDD" id="cd00771">
    <property type="entry name" value="ThrRS_core"/>
    <property type="match status" value="1"/>
</dbReference>
<reference evidence="14" key="1">
    <citation type="submission" date="2021-01" db="EMBL/GenBank/DDBJ databases">
        <title>Whole genome shotgun sequence of Actinoplanes cyaneus NBRC 14990.</title>
        <authorList>
            <person name="Komaki H."/>
            <person name="Tamura T."/>
        </authorList>
    </citation>
    <scope>NUCLEOTIDE SEQUENCE</scope>
    <source>
        <strain evidence="14">NBRC 14990</strain>
    </source>
</reference>
<keyword evidence="5" id="KW-0479">Metal-binding</keyword>
<dbReference type="NCBIfam" id="TIGR00418">
    <property type="entry name" value="thrS"/>
    <property type="match status" value="1"/>
</dbReference>
<feature type="domain" description="Aminoacyl-transfer RNA synthetases class-II family profile" evidence="13">
    <location>
        <begin position="29"/>
        <end position="298"/>
    </location>
</feature>
<dbReference type="GO" id="GO:0006435">
    <property type="term" value="P:threonyl-tRNA aminoacylation"/>
    <property type="evidence" value="ECO:0007669"/>
    <property type="project" value="UniProtKB-UniRule"/>
</dbReference>
<evidence type="ECO:0000256" key="11">
    <source>
        <dbReference type="ARBA" id="ARBA00049515"/>
    </source>
</evidence>
<dbReference type="Gene3D" id="3.30.930.10">
    <property type="entry name" value="Bira Bifunctional Protein, Domain 2"/>
    <property type="match status" value="1"/>
</dbReference>
<dbReference type="InterPro" id="IPR006195">
    <property type="entry name" value="aa-tRNA-synth_II"/>
</dbReference>
<evidence type="ECO:0000256" key="12">
    <source>
        <dbReference type="NCBIfam" id="TIGR00418"/>
    </source>
</evidence>
<evidence type="ECO:0000256" key="7">
    <source>
        <dbReference type="ARBA" id="ARBA00022833"/>
    </source>
</evidence>
<dbReference type="AlphaFoldDB" id="A0A919MEG0"/>
<evidence type="ECO:0000313" key="14">
    <source>
        <dbReference type="EMBL" id="GID68151.1"/>
    </source>
</evidence>
<comment type="catalytic activity">
    <reaction evidence="11">
        <text>tRNA(Thr) + L-threonine + ATP = L-threonyl-tRNA(Thr) + AMP + diphosphate + H(+)</text>
        <dbReference type="Rhea" id="RHEA:24624"/>
        <dbReference type="Rhea" id="RHEA-COMP:9670"/>
        <dbReference type="Rhea" id="RHEA-COMP:9704"/>
        <dbReference type="ChEBI" id="CHEBI:15378"/>
        <dbReference type="ChEBI" id="CHEBI:30616"/>
        <dbReference type="ChEBI" id="CHEBI:33019"/>
        <dbReference type="ChEBI" id="CHEBI:57926"/>
        <dbReference type="ChEBI" id="CHEBI:78442"/>
        <dbReference type="ChEBI" id="CHEBI:78534"/>
        <dbReference type="ChEBI" id="CHEBI:456215"/>
        <dbReference type="EC" id="6.1.1.3"/>
    </reaction>
</comment>
<dbReference type="InterPro" id="IPR002320">
    <property type="entry name" value="Thr-tRNA-ligase_IIa"/>
</dbReference>
<dbReference type="SUPFAM" id="SSF52954">
    <property type="entry name" value="Class II aaRS ABD-related"/>
    <property type="match status" value="1"/>
</dbReference>
<keyword evidence="8" id="KW-0067">ATP-binding</keyword>
<dbReference type="Pfam" id="PF00587">
    <property type="entry name" value="tRNA-synt_2b"/>
    <property type="match status" value="1"/>
</dbReference>
<dbReference type="EMBL" id="BOMH01000044">
    <property type="protein sequence ID" value="GID68151.1"/>
    <property type="molecule type" value="Genomic_DNA"/>
</dbReference>
<dbReference type="Proteomes" id="UP000619479">
    <property type="component" value="Unassembled WGS sequence"/>
</dbReference>
<name>A0A919MEG0_9ACTN</name>
<evidence type="ECO:0000256" key="10">
    <source>
        <dbReference type="ARBA" id="ARBA00023146"/>
    </source>
</evidence>
<evidence type="ECO:0000256" key="6">
    <source>
        <dbReference type="ARBA" id="ARBA00022741"/>
    </source>
</evidence>
<evidence type="ECO:0000256" key="4">
    <source>
        <dbReference type="ARBA" id="ARBA00022598"/>
    </source>
</evidence>
<keyword evidence="3" id="KW-0963">Cytoplasm</keyword>
<dbReference type="FunFam" id="3.30.930.10:FF:000002">
    <property type="entry name" value="Threonine--tRNA ligase"/>
    <property type="match status" value="1"/>
</dbReference>
<evidence type="ECO:0000256" key="8">
    <source>
        <dbReference type="ARBA" id="ARBA00022840"/>
    </source>
</evidence>